<feature type="transmembrane region" description="Helical" evidence="1">
    <location>
        <begin position="16"/>
        <end position="34"/>
    </location>
</feature>
<evidence type="ECO:0000313" key="3">
    <source>
        <dbReference type="Proteomes" id="UP000216312"/>
    </source>
</evidence>
<organism evidence="2 3">
    <name type="scientific">candidate division WOR-3 bacterium 4484_18</name>
    <dbReference type="NCBI Taxonomy" id="2020626"/>
    <lineage>
        <taxon>Bacteria</taxon>
        <taxon>Bacteria division WOR-3</taxon>
    </lineage>
</organism>
<sequence>MIEWRSLPAKEEPRKTAYLIAFIVVLAVGLYYTWGVWWTLFGTFLVVVNILSYFLPTTYVMDDRGVYKKGFFVTQFKRWESIKSYYVDKYGVLLSPFDEPNRLENFRGMYVRFSDNKEQVIEFIRNRVGK</sequence>
<reference evidence="3" key="1">
    <citation type="submission" date="2017-07" db="EMBL/GenBank/DDBJ databases">
        <title>Novel pathways for hydrocarbon cycling and metabolic interdependencies in hydrothermal sediment communities.</title>
        <authorList>
            <person name="Dombrowski N."/>
            <person name="Seitz K."/>
            <person name="Teske A."/>
            <person name="Baker B."/>
        </authorList>
    </citation>
    <scope>NUCLEOTIDE SEQUENCE [LARGE SCALE GENOMIC DNA]</scope>
</reference>
<keyword evidence="1" id="KW-0472">Membrane</keyword>
<protein>
    <recommendedName>
        <fullName evidence="4">DUF5673 domain-containing protein</fullName>
    </recommendedName>
</protein>
<name>A0A257LUM9_UNCW3</name>
<comment type="caution">
    <text evidence="2">The sequence shown here is derived from an EMBL/GenBank/DDBJ whole genome shotgun (WGS) entry which is preliminary data.</text>
</comment>
<evidence type="ECO:0008006" key="4">
    <source>
        <dbReference type="Google" id="ProtNLM"/>
    </source>
</evidence>
<proteinExistence type="predicted"/>
<dbReference type="AlphaFoldDB" id="A0A257LUM9"/>
<evidence type="ECO:0000313" key="2">
    <source>
        <dbReference type="EMBL" id="OYV03375.1"/>
    </source>
</evidence>
<evidence type="ECO:0000256" key="1">
    <source>
        <dbReference type="SAM" id="Phobius"/>
    </source>
</evidence>
<feature type="transmembrane region" description="Helical" evidence="1">
    <location>
        <begin position="40"/>
        <end position="61"/>
    </location>
</feature>
<dbReference type="Proteomes" id="UP000216312">
    <property type="component" value="Unassembled WGS sequence"/>
</dbReference>
<accession>A0A257LUM9</accession>
<dbReference type="EMBL" id="NMUJ01000007">
    <property type="protein sequence ID" value="OYV03375.1"/>
    <property type="molecule type" value="Genomic_DNA"/>
</dbReference>
<keyword evidence="1" id="KW-0812">Transmembrane</keyword>
<keyword evidence="1" id="KW-1133">Transmembrane helix</keyword>
<gene>
    <name evidence="2" type="ORF">CGW93_00960</name>
</gene>